<dbReference type="InterPro" id="IPR016024">
    <property type="entry name" value="ARM-type_fold"/>
</dbReference>
<comment type="caution">
    <text evidence="1">The sequence shown here is derived from an EMBL/GenBank/DDBJ whole genome shotgun (WGS) entry which is preliminary data.</text>
</comment>
<reference evidence="1 2" key="1">
    <citation type="submission" date="2021-07" db="EMBL/GenBank/DDBJ databases">
        <title>Paenibacillus radiodurans sp. nov., isolated from the southeastern edge of Tengger Desert.</title>
        <authorList>
            <person name="Zhang G."/>
        </authorList>
    </citation>
    <scope>NUCLEOTIDE SEQUENCE [LARGE SCALE GENOMIC DNA]</scope>
    <source>
        <strain evidence="1 2">DT7-4</strain>
    </source>
</reference>
<evidence type="ECO:0000313" key="1">
    <source>
        <dbReference type="EMBL" id="MBW7475953.1"/>
    </source>
</evidence>
<name>A0ABS7D7M6_9BACL</name>
<dbReference type="Proteomes" id="UP000812277">
    <property type="component" value="Unassembled WGS sequence"/>
</dbReference>
<dbReference type="EMBL" id="JAHZIJ010000009">
    <property type="protein sequence ID" value="MBW7475953.1"/>
    <property type="molecule type" value="Genomic_DNA"/>
</dbReference>
<evidence type="ECO:0008006" key="3">
    <source>
        <dbReference type="Google" id="ProtNLM"/>
    </source>
</evidence>
<accession>A0ABS7D7M6</accession>
<evidence type="ECO:0000313" key="2">
    <source>
        <dbReference type="Proteomes" id="UP000812277"/>
    </source>
</evidence>
<dbReference type="RefSeq" id="WP_219873189.1">
    <property type="nucleotide sequence ID" value="NZ_JAHZIJ010000009.1"/>
</dbReference>
<keyword evidence="2" id="KW-1185">Reference proteome</keyword>
<gene>
    <name evidence="1" type="ORF">K0T92_14500</name>
</gene>
<organism evidence="1 2">
    <name type="scientific">Paenibacillus oenotherae</name>
    <dbReference type="NCBI Taxonomy" id="1435645"/>
    <lineage>
        <taxon>Bacteria</taxon>
        <taxon>Bacillati</taxon>
        <taxon>Bacillota</taxon>
        <taxon>Bacilli</taxon>
        <taxon>Bacillales</taxon>
        <taxon>Paenibacillaceae</taxon>
        <taxon>Paenibacillus</taxon>
    </lineage>
</organism>
<protein>
    <recommendedName>
        <fullName evidence="3">Phage-related protein</fullName>
    </recommendedName>
</protein>
<dbReference type="SUPFAM" id="SSF48371">
    <property type="entry name" value="ARM repeat"/>
    <property type="match status" value="1"/>
</dbReference>
<proteinExistence type="predicted"/>
<sequence length="980" mass="105432">MAVVRNLLIRAGADFSSMRREMTRAQADLNKFKAGINNTLRGIGAALAAVGVGMGLGSAIKDAMTYEASLQQINRMMQTSAGEFKRWSEESAIAFGIARSEAVKYGAVFSNLIGTFESDSAQLANHTKDILKTSAVISGATGRDMEDVMWRIRSGLLGNTEAIEDLGVNVNVAMLESTEAFKKFANGKSWLQLSFQTQQQIRLFGIMEQSAKKYGTEVAVNTASKLGTLVAILRNVKLSLGQAFLPIVNLVLPILTTLATALARVMSLVAQFSQALFGKKTEQQTSNVNNLATAYTNAGDAAKKAGKKAAQSVAGFDQLNVINKSSASGADDETPAASGAADIGLGEIGGGFADTAVEVSAEVQAMADKIKATLNGLRSSFGGFGQSLAQTFAGIGPALQPFVDMLTPIGKSVRSIGNTFIQLKDNFLVPFATYVLGDFIPSIVTGFVKSFAPVIAHQITWAFAMVDKTFKNATNTISSLWTSTWLPALELIKQAFITNMPLIAGSLDSLLTNTLNPFVDFFINQFVLPIASSAHETLVPIFTKTLVWAVGQFADTFENAVKTINGLWESTLLPALSQLRDAFLDAFPKIAGALDNLLDNTIKPLVEYILNDFVIPVADAIVRTLVPILSQTLVVAFREMATNFKWAVGIINDTYKTVLKPVFDLIKKIVLDTLQIVKNLWDEYGADILNGLTETMTSIRSLFQSLWDDILKPIIIPFLEMLTWLWDKHLKGLVTEIGNFVAKLITAAMDINNKFIAPIVGFLIKTFGPTFTNIFNLVSDVVGTAVGIISDVIKGLLRALGGVIDFIAGVFTLDWKRAWGGIQTWFEGFKDVLVGIFKGAVNLIIDAVNFMVRQLNKIDIKIPDWDWLPDGMQGKSFGINIPEIPKLAKGGLAYGPTLAMVGDNRGAAADPEVIAPLSKLSGIMGNDNSEVVSVLRAILSAVKQSGPGDQAVISKSDLARAAISGQNDLTRRAGHTLAIT</sequence>